<dbReference type="PANTHER" id="PTHR15572:SF0">
    <property type="entry name" value="GLUTAMINE-RICH PROTEIN-RELATED"/>
    <property type="match status" value="1"/>
</dbReference>
<dbReference type="OrthoDB" id="293537at2759"/>
<evidence type="ECO:0000313" key="4">
    <source>
        <dbReference type="Proteomes" id="UP000692954"/>
    </source>
</evidence>
<feature type="coiled-coil region" evidence="1">
    <location>
        <begin position="459"/>
        <end position="587"/>
    </location>
</feature>
<evidence type="ECO:0000313" key="3">
    <source>
        <dbReference type="EMBL" id="CAD8107948.1"/>
    </source>
</evidence>
<reference evidence="3" key="1">
    <citation type="submission" date="2021-01" db="EMBL/GenBank/DDBJ databases">
        <authorList>
            <consortium name="Genoscope - CEA"/>
            <person name="William W."/>
        </authorList>
    </citation>
    <scope>NUCLEOTIDE SEQUENCE</scope>
</reference>
<keyword evidence="4" id="KW-1185">Reference proteome</keyword>
<accession>A0A8S1PZL9</accession>
<evidence type="ECO:0000256" key="2">
    <source>
        <dbReference type="SAM" id="MobiDB-lite"/>
    </source>
</evidence>
<feature type="region of interest" description="Disordered" evidence="2">
    <location>
        <begin position="427"/>
        <end position="447"/>
    </location>
</feature>
<dbReference type="GO" id="GO:0016514">
    <property type="term" value="C:SWI/SNF complex"/>
    <property type="evidence" value="ECO:0007669"/>
    <property type="project" value="TreeGrafter"/>
</dbReference>
<name>A0A8S1PZL9_9CILI</name>
<keyword evidence="1" id="KW-0175">Coiled coil</keyword>
<dbReference type="AlphaFoldDB" id="A0A8S1PZL9"/>
<dbReference type="EMBL" id="CAJJDN010000090">
    <property type="protein sequence ID" value="CAD8107948.1"/>
    <property type="molecule type" value="Genomic_DNA"/>
</dbReference>
<dbReference type="PANTHER" id="PTHR15572">
    <property type="entry name" value="GLIOMA TUMOR SUPPRESSOR CANDIDATE REGION GENE 1"/>
    <property type="match status" value="1"/>
</dbReference>
<gene>
    <name evidence="3" type="ORF">PSON_ATCC_30995.1.T0900045</name>
</gene>
<protein>
    <submittedName>
        <fullName evidence="3">Uncharacterized protein</fullName>
    </submittedName>
</protein>
<sequence length="1179" mass="137232">MYSTQQMSKFCNTYSTNYNTNTRRYVSSAKTSPVTGPLQKLIETDNETFSKRDKNQQHLLQEILNTNNTTKIQKLISTFIQNDLTTDNLSQQELLNLILKVYQLNLYEEINFINILYEAYIEKQHKEILKYIILHCHEQLIGKSGNATRLLEIFQEMLTLTPDFTSFQLEYQLESIPVSFNRIQLRCMFLLNQYDILRSLKGAVVLFEQLEGFVFQQFKSNLIPTQSDISTLVIAYILLSEQLELSNRLGLSKQALEIIGKSNDSSITDLKRKFIYNASKLSQKYLGQIIFEQINGLHRKMSPDLNRSQMVSQETLIHQFLLDSLDMQYLKNNKDMFDIDRLSTNIITQPYIYTLMEKILPENKKKDKVLSIFSDDPIRPSSGKQFQIKQIKNELNSPNQSKFKQQNFNVLSNNNSQTQIPTTSTVIKPVTNRPPLNQQLSSGSLHSSGKLNQFDSQEFEIIQNKLVIQQRELDELKQLYAQSQSTKKQEPENNQLAEQLKKKIDLLENNLCQIKNENSNNKKEKEQKQTEVIELKVQLQDLITKQSQLEKLLQSQSQQQQMIIYQQNLLQQQAAQTTQTLNQYQSKPIAQTAPINIQIPAKEVQKQQILNHSRDEDFIQMDETTPQAYKQNQNYIIQLFEMLDINLTFSKMYTKYQSKSQDEKNQWNSDIQNIANYKVEASVVENKDEGKSILLRAFDDKNSLMCQENINLELLKGLINYVDFYEMLPTNQPNISTTHQFFKFLVLPYTAVVPDEITQDMKLQFWPKPYGLLNGLTLRIDFMDANCLIYIHHIETDQFRISICDPISKDTLRLDLEMDYSTMDSFFKDAKTIKDQYSFFSKTTLLKMTEKTPKFGDDDVAEALQERNFDKNKIKQVNQSLSINQTFMTENLILKNSIEFLKYLKNIVISFEQFIKSLGISFSNTQFGQKYFRCKSWNTGTKNQLQLVIDNQDQQMVQVCLHNCFETFGPNKTKIKAKGQTTLLYSSIQREFSVKYDRLTTEEKIVIFQQLLYSFNLNIFEKACEQSQEQFDKNPIIQNSYDCGSYKRMILYDNSKISVVTISVIGANRRMCGVKFSVFDVDTTQEIGVYLPTSQGEWDLRSLDKQKIKSSVENVPFAEFFLTQIIKCPITTQILFKKILKADTKNNQINSNEINNRKAFIERIDNLITCQEVLAASLN</sequence>
<evidence type="ECO:0000256" key="1">
    <source>
        <dbReference type="SAM" id="Coils"/>
    </source>
</evidence>
<comment type="caution">
    <text evidence="3">The sequence shown here is derived from an EMBL/GenBank/DDBJ whole genome shotgun (WGS) entry which is preliminary data.</text>
</comment>
<proteinExistence type="predicted"/>
<feature type="compositionally biased region" description="Low complexity" evidence="2">
    <location>
        <begin position="438"/>
        <end position="447"/>
    </location>
</feature>
<organism evidence="3 4">
    <name type="scientific">Paramecium sonneborni</name>
    <dbReference type="NCBI Taxonomy" id="65129"/>
    <lineage>
        <taxon>Eukaryota</taxon>
        <taxon>Sar</taxon>
        <taxon>Alveolata</taxon>
        <taxon>Ciliophora</taxon>
        <taxon>Intramacronucleata</taxon>
        <taxon>Oligohymenophorea</taxon>
        <taxon>Peniculida</taxon>
        <taxon>Parameciidae</taxon>
        <taxon>Paramecium</taxon>
    </lineage>
</organism>
<dbReference type="GO" id="GO:0045893">
    <property type="term" value="P:positive regulation of DNA-templated transcription"/>
    <property type="evidence" value="ECO:0007669"/>
    <property type="project" value="TreeGrafter"/>
</dbReference>
<dbReference type="InterPro" id="IPR052438">
    <property type="entry name" value="Chromatin_remod/trans_coact"/>
</dbReference>
<dbReference type="Proteomes" id="UP000692954">
    <property type="component" value="Unassembled WGS sequence"/>
</dbReference>